<dbReference type="Gene3D" id="3.30.420.40">
    <property type="match status" value="2"/>
</dbReference>
<gene>
    <name evidence="1" type="ORF">B0T11DRAFT_291997</name>
</gene>
<dbReference type="PANTHER" id="PTHR42749:SF1">
    <property type="entry name" value="CELL SHAPE-DETERMINING PROTEIN MREB"/>
    <property type="match status" value="1"/>
</dbReference>
<dbReference type="AlphaFoldDB" id="A0A8K0TAX4"/>
<dbReference type="PANTHER" id="PTHR42749">
    <property type="entry name" value="CELL SHAPE-DETERMINING PROTEIN MREB"/>
    <property type="match status" value="1"/>
</dbReference>
<sequence length="664" mass="73208">MLSIQARGNESFMRLIGVSEEAVGRRHLGQFPCPPSNCNTLPRMCSTANMNPNQKIIVSVDLGTTFTGVAWMTPTMPIQVINDWPGSGDSSERKVPTTLIYNFDGTVSSWGFLCDEEEEHGDTRDKRRFNLFKIFMDPDTLANAQAQGLSNIPQTTQQAQRLVADYLRQVYAHVKASVEGKTGRAYSGGWADMAVEFLFSVPTTWTSLDIVNSFKTVVRSAGFGTGGPRHSVKVDLTEAEAAAVTTLKNSAVHFSVGSVFLTVDAGGGTTDLALMQVTSADEAIPQMSSMHAVSGVGVGATLIDRMFIGLVKQRLMPFPEITAHLPADFAERLARGHHFRNYKHKFGNSVYMRGAFRIPIEGLAHDYSHIAAGIENGKMVFSQQDIQSLFDPQIELILQHITEQLDWLKTNGHPQQVQYMVLSGGLGSSAYVRQRLEQQFMSFPHPNASRVAVIPCNDPQLVVVRGLLLDQQQRWETGGTRSVLAQRIARASYGVIVQEAYVPAKHFDEDLADDRFSPGQKFAINQIQWLIRKGDAVSPGAPLVKSFEIRLADGEVTRRWASKIVVSQNDPGFLPTSMKRAGASKLCDVNSNLTGVQQKQLVEKYKRGSCFSAGYKFCVCQFDMRVLVGAADLQFELWFGGEKFSGNHEPITVEWDKAGSSLRA</sequence>
<name>A0A8K0TAX4_9PEZI</name>
<keyword evidence="2" id="KW-1185">Reference proteome</keyword>
<reference evidence="1" key="1">
    <citation type="journal article" date="2021" name="Nat. Commun.">
        <title>Genetic determinants of endophytism in the Arabidopsis root mycobiome.</title>
        <authorList>
            <person name="Mesny F."/>
            <person name="Miyauchi S."/>
            <person name="Thiergart T."/>
            <person name="Pickel B."/>
            <person name="Atanasova L."/>
            <person name="Karlsson M."/>
            <person name="Huettel B."/>
            <person name="Barry K.W."/>
            <person name="Haridas S."/>
            <person name="Chen C."/>
            <person name="Bauer D."/>
            <person name="Andreopoulos W."/>
            <person name="Pangilinan J."/>
            <person name="LaButti K."/>
            <person name="Riley R."/>
            <person name="Lipzen A."/>
            <person name="Clum A."/>
            <person name="Drula E."/>
            <person name="Henrissat B."/>
            <person name="Kohler A."/>
            <person name="Grigoriev I.V."/>
            <person name="Martin F.M."/>
            <person name="Hacquard S."/>
        </authorList>
    </citation>
    <scope>NUCLEOTIDE SEQUENCE</scope>
    <source>
        <strain evidence="1">MPI-CAGE-AT-0016</strain>
    </source>
</reference>
<evidence type="ECO:0008006" key="3">
    <source>
        <dbReference type="Google" id="ProtNLM"/>
    </source>
</evidence>
<evidence type="ECO:0000313" key="2">
    <source>
        <dbReference type="Proteomes" id="UP000813385"/>
    </source>
</evidence>
<dbReference type="CDD" id="cd10170">
    <property type="entry name" value="ASKHA_NBD_HSP70"/>
    <property type="match status" value="1"/>
</dbReference>
<dbReference type="InterPro" id="IPR043129">
    <property type="entry name" value="ATPase_NBD"/>
</dbReference>
<protein>
    <recommendedName>
        <fullName evidence="3">Hsp70 family chaperone</fullName>
    </recommendedName>
</protein>
<dbReference type="SUPFAM" id="SSF53067">
    <property type="entry name" value="Actin-like ATPase domain"/>
    <property type="match status" value="1"/>
</dbReference>
<dbReference type="Gene3D" id="3.90.640.10">
    <property type="entry name" value="Actin, Chain A, domain 4"/>
    <property type="match status" value="1"/>
</dbReference>
<evidence type="ECO:0000313" key="1">
    <source>
        <dbReference type="EMBL" id="KAH7347847.1"/>
    </source>
</evidence>
<accession>A0A8K0TAX4</accession>
<dbReference type="OrthoDB" id="2394218at2759"/>
<proteinExistence type="predicted"/>
<comment type="caution">
    <text evidence="1">The sequence shown here is derived from an EMBL/GenBank/DDBJ whole genome shotgun (WGS) entry which is preliminary data.</text>
</comment>
<organism evidence="1 2">
    <name type="scientific">Plectosphaerella cucumerina</name>
    <dbReference type="NCBI Taxonomy" id="40658"/>
    <lineage>
        <taxon>Eukaryota</taxon>
        <taxon>Fungi</taxon>
        <taxon>Dikarya</taxon>
        <taxon>Ascomycota</taxon>
        <taxon>Pezizomycotina</taxon>
        <taxon>Sordariomycetes</taxon>
        <taxon>Hypocreomycetidae</taxon>
        <taxon>Glomerellales</taxon>
        <taxon>Plectosphaerellaceae</taxon>
        <taxon>Plectosphaerella</taxon>
    </lineage>
</organism>
<dbReference type="EMBL" id="JAGPXD010000007">
    <property type="protein sequence ID" value="KAH7347847.1"/>
    <property type="molecule type" value="Genomic_DNA"/>
</dbReference>
<dbReference type="Proteomes" id="UP000813385">
    <property type="component" value="Unassembled WGS sequence"/>
</dbReference>